<evidence type="ECO:0000256" key="2">
    <source>
        <dbReference type="ARBA" id="ARBA00005745"/>
    </source>
</evidence>
<feature type="transmembrane region" description="Helical" evidence="7">
    <location>
        <begin position="381"/>
        <end position="405"/>
    </location>
</feature>
<evidence type="ECO:0000256" key="6">
    <source>
        <dbReference type="ARBA" id="ARBA00023136"/>
    </source>
</evidence>
<evidence type="ECO:0000256" key="3">
    <source>
        <dbReference type="ARBA" id="ARBA00022475"/>
    </source>
</evidence>
<name>A0ABW3AKP6_9MICO</name>
<evidence type="ECO:0000259" key="8">
    <source>
        <dbReference type="Pfam" id="PF00482"/>
    </source>
</evidence>
<accession>A0ABW3AKP6</accession>
<keyword evidence="6 7" id="KW-0472">Membrane</keyword>
<dbReference type="Proteomes" id="UP001597055">
    <property type="component" value="Unassembled WGS sequence"/>
</dbReference>
<feature type="domain" description="Type II secretion system protein GspF" evidence="8">
    <location>
        <begin position="278"/>
        <end position="400"/>
    </location>
</feature>
<dbReference type="EMBL" id="JBHTII010000002">
    <property type="protein sequence ID" value="MFD0791263.1"/>
    <property type="molecule type" value="Genomic_DNA"/>
</dbReference>
<feature type="domain" description="Type II secretion system protein GspF" evidence="8">
    <location>
        <begin position="75"/>
        <end position="198"/>
    </location>
</feature>
<dbReference type="Pfam" id="PF00482">
    <property type="entry name" value="T2SSF"/>
    <property type="match status" value="2"/>
</dbReference>
<organism evidence="9 10">
    <name type="scientific">Microbacterium insulae</name>
    <dbReference type="NCBI Taxonomy" id="483014"/>
    <lineage>
        <taxon>Bacteria</taxon>
        <taxon>Bacillati</taxon>
        <taxon>Actinomycetota</taxon>
        <taxon>Actinomycetes</taxon>
        <taxon>Micrococcales</taxon>
        <taxon>Microbacteriaceae</taxon>
        <taxon>Microbacterium</taxon>
    </lineage>
</organism>
<dbReference type="PANTHER" id="PTHR30012:SF0">
    <property type="entry name" value="TYPE II SECRETION SYSTEM PROTEIN F-RELATED"/>
    <property type="match status" value="1"/>
</dbReference>
<reference evidence="10" key="1">
    <citation type="journal article" date="2019" name="Int. J. Syst. Evol. Microbiol.">
        <title>The Global Catalogue of Microorganisms (GCM) 10K type strain sequencing project: providing services to taxonomists for standard genome sequencing and annotation.</title>
        <authorList>
            <consortium name="The Broad Institute Genomics Platform"/>
            <consortium name="The Broad Institute Genome Sequencing Center for Infectious Disease"/>
            <person name="Wu L."/>
            <person name="Ma J."/>
        </authorList>
    </citation>
    <scope>NUCLEOTIDE SEQUENCE [LARGE SCALE GENOMIC DNA]</scope>
    <source>
        <strain evidence="10">CCUG 54523</strain>
    </source>
</reference>
<dbReference type="InterPro" id="IPR003004">
    <property type="entry name" value="GspF/PilC"/>
</dbReference>
<evidence type="ECO:0000256" key="5">
    <source>
        <dbReference type="ARBA" id="ARBA00022989"/>
    </source>
</evidence>
<comment type="caution">
    <text evidence="9">The sequence shown here is derived from an EMBL/GenBank/DDBJ whole genome shotgun (WGS) entry which is preliminary data.</text>
</comment>
<comment type="similarity">
    <text evidence="2">Belongs to the GSP F family.</text>
</comment>
<evidence type="ECO:0000313" key="9">
    <source>
        <dbReference type="EMBL" id="MFD0791263.1"/>
    </source>
</evidence>
<evidence type="ECO:0000256" key="1">
    <source>
        <dbReference type="ARBA" id="ARBA00004651"/>
    </source>
</evidence>
<dbReference type="InterPro" id="IPR018076">
    <property type="entry name" value="T2SS_GspF_dom"/>
</dbReference>
<sequence length="414" mass="44434">MALLEEYTYRAVDTSGGAIVKGTLEAAGENAVASKLRAQGLTPLEVSLTSKTGLNRDISIPGFEKRVKIGALAVFAKQMAGLINAGLPLMRTLSILIEQSEDKKLQSALIGVHASIESGMSFSQALALHPDVFPPLMISMVRVGEMGGFLGQSLSTIADTYQGEAELQGKIKSATTYPIIVFVIAILGVIAMVTFVVPIFEGMFKNLGSELPIPTQILVTLSNNMVWLLPVGIVLAIVGWLWWMRNRREEKVRKVVDPWKLKLPVFGPLATKIAVARFTRSLSMMLDAGVPLVQALSIVGSASNNWKIEQAVRDIQESVKQGRSFSAPLAKAEVFPPMVAQMIAVGEESGTLADMLASIADFYENEVETATDQLTASIEPILIVGIGIIIGGMVISLYMPIFSIYGELGQQGAG</sequence>
<protein>
    <submittedName>
        <fullName evidence="9">Type II secretion system F family protein</fullName>
    </submittedName>
</protein>
<evidence type="ECO:0000256" key="7">
    <source>
        <dbReference type="SAM" id="Phobius"/>
    </source>
</evidence>
<dbReference type="RefSeq" id="WP_204979040.1">
    <property type="nucleotide sequence ID" value="NZ_JBHTII010000002.1"/>
</dbReference>
<keyword evidence="3" id="KW-1003">Cell membrane</keyword>
<keyword evidence="4 7" id="KW-0812">Transmembrane</keyword>
<dbReference type="InterPro" id="IPR042094">
    <property type="entry name" value="T2SS_GspF_sf"/>
</dbReference>
<proteinExistence type="inferred from homology"/>
<keyword evidence="10" id="KW-1185">Reference proteome</keyword>
<feature type="transmembrane region" description="Helical" evidence="7">
    <location>
        <begin position="179"/>
        <end position="200"/>
    </location>
</feature>
<dbReference type="Gene3D" id="1.20.81.30">
    <property type="entry name" value="Type II secretion system (T2SS), domain F"/>
    <property type="match status" value="2"/>
</dbReference>
<comment type="subcellular location">
    <subcellularLocation>
        <location evidence="1">Cell membrane</location>
        <topology evidence="1">Multi-pass membrane protein</topology>
    </subcellularLocation>
</comment>
<dbReference type="PRINTS" id="PR00812">
    <property type="entry name" value="BCTERIALGSPF"/>
</dbReference>
<evidence type="ECO:0000256" key="4">
    <source>
        <dbReference type="ARBA" id="ARBA00022692"/>
    </source>
</evidence>
<evidence type="ECO:0000313" key="10">
    <source>
        <dbReference type="Proteomes" id="UP001597055"/>
    </source>
</evidence>
<feature type="transmembrane region" description="Helical" evidence="7">
    <location>
        <begin position="225"/>
        <end position="244"/>
    </location>
</feature>
<keyword evidence="5 7" id="KW-1133">Transmembrane helix</keyword>
<dbReference type="PANTHER" id="PTHR30012">
    <property type="entry name" value="GENERAL SECRETION PATHWAY PROTEIN"/>
    <property type="match status" value="1"/>
</dbReference>
<gene>
    <name evidence="9" type="ORF">ACFQ0P_12705</name>
</gene>